<dbReference type="AlphaFoldDB" id="A0A0C2T6N8"/>
<dbReference type="EMBL" id="KN818222">
    <property type="protein sequence ID" value="KIL71635.1"/>
    <property type="molecule type" value="Genomic_DNA"/>
</dbReference>
<evidence type="ECO:0000256" key="6">
    <source>
        <dbReference type="SAM" id="MobiDB-lite"/>
    </source>
</evidence>
<feature type="repeat" description="WD" evidence="5">
    <location>
        <begin position="208"/>
        <end position="250"/>
    </location>
</feature>
<dbReference type="GO" id="GO:0006357">
    <property type="term" value="P:regulation of transcription by RNA polymerase II"/>
    <property type="evidence" value="ECO:0007669"/>
    <property type="project" value="TreeGrafter"/>
</dbReference>
<dbReference type="FunCoup" id="A0A0C2T6N8">
    <property type="interactions" value="168"/>
</dbReference>
<dbReference type="PROSITE" id="PS50896">
    <property type="entry name" value="LISH"/>
    <property type="match status" value="1"/>
</dbReference>
<dbReference type="InterPro" id="IPR045183">
    <property type="entry name" value="Ebi-like"/>
</dbReference>
<dbReference type="InterPro" id="IPR024977">
    <property type="entry name" value="Apc4-like_WD40_dom"/>
</dbReference>
<dbReference type="GO" id="GO:0000118">
    <property type="term" value="C:histone deacetylase complex"/>
    <property type="evidence" value="ECO:0007669"/>
    <property type="project" value="TreeGrafter"/>
</dbReference>
<feature type="repeat" description="WD" evidence="5">
    <location>
        <begin position="304"/>
        <end position="345"/>
    </location>
</feature>
<dbReference type="PANTHER" id="PTHR22846:SF2">
    <property type="entry name" value="F-BOX-LIKE_WD REPEAT-CONTAINING PROTEIN EBI"/>
    <property type="match status" value="1"/>
</dbReference>
<feature type="repeat" description="WD" evidence="5">
    <location>
        <begin position="387"/>
        <end position="428"/>
    </location>
</feature>
<keyword evidence="9" id="KW-1185">Reference proteome</keyword>
<dbReference type="OrthoDB" id="1367865at2759"/>
<gene>
    <name evidence="8" type="ORF">M378DRAFT_64518</name>
</gene>
<keyword evidence="4" id="KW-0539">Nucleus</keyword>
<dbReference type="SMART" id="SM00320">
    <property type="entry name" value="WD40"/>
    <property type="match status" value="8"/>
</dbReference>
<feature type="domain" description="Anaphase-promoting complex subunit 4-like WD40" evidence="7">
    <location>
        <begin position="273"/>
        <end position="358"/>
    </location>
</feature>
<evidence type="ECO:0000256" key="5">
    <source>
        <dbReference type="PROSITE-ProRule" id="PRU00221"/>
    </source>
</evidence>
<comment type="subcellular location">
    <subcellularLocation>
        <location evidence="1">Nucleus</location>
    </subcellularLocation>
</comment>
<protein>
    <recommendedName>
        <fullName evidence="7">Anaphase-promoting complex subunit 4-like WD40 domain-containing protein</fullName>
    </recommendedName>
</protein>
<feature type="repeat" description="WD" evidence="5">
    <location>
        <begin position="489"/>
        <end position="530"/>
    </location>
</feature>
<reference evidence="8 9" key="1">
    <citation type="submission" date="2014-04" db="EMBL/GenBank/DDBJ databases">
        <title>Evolutionary Origins and Diversification of the Mycorrhizal Mutualists.</title>
        <authorList>
            <consortium name="DOE Joint Genome Institute"/>
            <consortium name="Mycorrhizal Genomics Consortium"/>
            <person name="Kohler A."/>
            <person name="Kuo A."/>
            <person name="Nagy L.G."/>
            <person name="Floudas D."/>
            <person name="Copeland A."/>
            <person name="Barry K.W."/>
            <person name="Cichocki N."/>
            <person name="Veneault-Fourrey C."/>
            <person name="LaButti K."/>
            <person name="Lindquist E.A."/>
            <person name="Lipzen A."/>
            <person name="Lundell T."/>
            <person name="Morin E."/>
            <person name="Murat C."/>
            <person name="Riley R."/>
            <person name="Ohm R."/>
            <person name="Sun H."/>
            <person name="Tunlid A."/>
            <person name="Henrissat B."/>
            <person name="Grigoriev I.V."/>
            <person name="Hibbett D.S."/>
            <person name="Martin F."/>
        </authorList>
    </citation>
    <scope>NUCLEOTIDE SEQUENCE [LARGE SCALE GENOMIC DNA]</scope>
    <source>
        <strain evidence="8 9">Koide BX008</strain>
    </source>
</reference>
<dbReference type="PROSITE" id="PS50294">
    <property type="entry name" value="WD_REPEATS_REGION"/>
    <property type="match status" value="3"/>
</dbReference>
<evidence type="ECO:0000313" key="8">
    <source>
        <dbReference type="EMBL" id="KIL71635.1"/>
    </source>
</evidence>
<proteinExistence type="predicted"/>
<dbReference type="InterPro" id="IPR015943">
    <property type="entry name" value="WD40/YVTN_repeat-like_dom_sf"/>
</dbReference>
<dbReference type="PANTHER" id="PTHR22846">
    <property type="entry name" value="WD40 REPEAT PROTEIN"/>
    <property type="match status" value="1"/>
</dbReference>
<evidence type="ECO:0000313" key="9">
    <source>
        <dbReference type="Proteomes" id="UP000054549"/>
    </source>
</evidence>
<dbReference type="InParanoid" id="A0A0C2T6N8"/>
<evidence type="ECO:0000256" key="2">
    <source>
        <dbReference type="ARBA" id="ARBA00022574"/>
    </source>
</evidence>
<organism evidence="8 9">
    <name type="scientific">Amanita muscaria (strain Koide BX008)</name>
    <dbReference type="NCBI Taxonomy" id="946122"/>
    <lineage>
        <taxon>Eukaryota</taxon>
        <taxon>Fungi</taxon>
        <taxon>Dikarya</taxon>
        <taxon>Basidiomycota</taxon>
        <taxon>Agaricomycotina</taxon>
        <taxon>Agaricomycetes</taxon>
        <taxon>Agaricomycetidae</taxon>
        <taxon>Agaricales</taxon>
        <taxon>Pluteineae</taxon>
        <taxon>Amanitaceae</taxon>
        <taxon>Amanita</taxon>
    </lineage>
</organism>
<dbReference type="SUPFAM" id="SSF50978">
    <property type="entry name" value="WD40 repeat-like"/>
    <property type="match status" value="2"/>
</dbReference>
<sequence length="575" mass="63708">MVEQIRITADEINCLVYAFLMDSGFTHSAFTLRAEAQLDHSPLFHKHIVRGQLVELLCKALLYLEVEHHWKNNQVTLNCTAEFSLLGSHQCSSDATAKTVPIAHFPIAQELAAFQGNGISGLETASKRKDSSMTVDESLEKSAKPDAEDLHADSSSESYKSKRQDVVSVLSRTITPEPKRKLDLRTKVRGRKKSSQMDDLASGAMITLQGHTTEVFVLAWNTKNHAVLASGSKDAVVHIWSLPDPSTAPSKTIQPAASFFYLSKSDSADLTCLHWSPDGQLLAIGSYDAILRICKANGELYFAHHQHNGPIFASRFSISGQWLLTASLDGTSCLWNVAEKRLHRQFQCHTDCCLDVDWLDDWTFASCGADNLIFIMQVTEEGSIKTLSGHENEINEIRFNPTGTRLASCSDDMTARIWNIESISNASDAIPGLMSSDPVVILRGHNHSVNIIAWCPDHPRGTNHHVATSSFDGTARIWDSVTGDCLKVFTDHQRPLFAMTYSPSGKWLASGGADGWLHIYHVQSRTKRWSWHAGQEKPGVFEIDWLEDEGISRFAVALESRKVVVFNALAIPALQ</sequence>
<dbReference type="HOGENOM" id="CLU_007609_1_1_1"/>
<evidence type="ECO:0000259" key="7">
    <source>
        <dbReference type="Pfam" id="PF12894"/>
    </source>
</evidence>
<dbReference type="Pfam" id="PF00400">
    <property type="entry name" value="WD40"/>
    <property type="match status" value="4"/>
</dbReference>
<feature type="compositionally biased region" description="Basic and acidic residues" evidence="6">
    <location>
        <begin position="138"/>
        <end position="163"/>
    </location>
</feature>
<dbReference type="InterPro" id="IPR001680">
    <property type="entry name" value="WD40_rpt"/>
</dbReference>
<feature type="repeat" description="WD" evidence="5">
    <location>
        <begin position="442"/>
        <end position="488"/>
    </location>
</feature>
<keyword evidence="3" id="KW-0677">Repeat</keyword>
<evidence type="ECO:0000256" key="4">
    <source>
        <dbReference type="ARBA" id="ARBA00023242"/>
    </source>
</evidence>
<dbReference type="CDD" id="cd00200">
    <property type="entry name" value="WD40"/>
    <property type="match status" value="1"/>
</dbReference>
<dbReference type="Proteomes" id="UP000054549">
    <property type="component" value="Unassembled WGS sequence"/>
</dbReference>
<dbReference type="InterPro" id="IPR036322">
    <property type="entry name" value="WD40_repeat_dom_sf"/>
</dbReference>
<dbReference type="GO" id="GO:0003714">
    <property type="term" value="F:transcription corepressor activity"/>
    <property type="evidence" value="ECO:0007669"/>
    <property type="project" value="InterPro"/>
</dbReference>
<dbReference type="Pfam" id="PF12894">
    <property type="entry name" value="ANAPC4_WD40"/>
    <property type="match status" value="1"/>
</dbReference>
<name>A0A0C2T6N8_AMAMK</name>
<dbReference type="PROSITE" id="PS00678">
    <property type="entry name" value="WD_REPEATS_1"/>
    <property type="match status" value="2"/>
</dbReference>
<dbReference type="InterPro" id="IPR006594">
    <property type="entry name" value="LisH"/>
</dbReference>
<dbReference type="Gene3D" id="1.20.960.30">
    <property type="match status" value="1"/>
</dbReference>
<dbReference type="Gene3D" id="2.130.10.10">
    <property type="entry name" value="YVTN repeat-like/Quinoprotein amine dehydrogenase"/>
    <property type="match status" value="1"/>
</dbReference>
<dbReference type="Pfam" id="PF08513">
    <property type="entry name" value="LisH"/>
    <property type="match status" value="1"/>
</dbReference>
<evidence type="ECO:0000256" key="3">
    <source>
        <dbReference type="ARBA" id="ARBA00022737"/>
    </source>
</evidence>
<dbReference type="SMART" id="SM00667">
    <property type="entry name" value="LisH"/>
    <property type="match status" value="1"/>
</dbReference>
<evidence type="ECO:0000256" key="1">
    <source>
        <dbReference type="ARBA" id="ARBA00004123"/>
    </source>
</evidence>
<dbReference type="PRINTS" id="PR00320">
    <property type="entry name" value="GPROTEINBRPT"/>
</dbReference>
<dbReference type="STRING" id="946122.A0A0C2T6N8"/>
<keyword evidence="2 5" id="KW-0853">WD repeat</keyword>
<dbReference type="PROSITE" id="PS50082">
    <property type="entry name" value="WD_REPEATS_2"/>
    <property type="match status" value="5"/>
</dbReference>
<dbReference type="InterPro" id="IPR019775">
    <property type="entry name" value="WD40_repeat_CS"/>
</dbReference>
<feature type="region of interest" description="Disordered" evidence="6">
    <location>
        <begin position="125"/>
        <end position="163"/>
    </location>
</feature>
<accession>A0A0C2T6N8</accession>
<dbReference type="InterPro" id="IPR020472">
    <property type="entry name" value="WD40_PAC1"/>
</dbReference>